<sequence>MKSSTLKKFFNEFTHNEIALYLLLGIAVVNLLTYLQYNYLGGIVIFSIVALITSHFTKNMVIVLAGTILITNLLISLGFLSNLGVKEGLDNSKPNDKANADTDDDSCTADKDCSNGMHCDMKSKKCVGMTDDDAIDPSTIKVKPKSPTSTPAVPKPPTSTPAVPKPQPTKSGFKNFDDDDEETITISQKSQKHSNAMKDVQNNLQQLLGGDGTQKLDTTELLKQQKQLMEAMQGMQPIIDSANGMINKMGKSPIGKMLGLSPQN</sequence>
<evidence type="ECO:0000256" key="2">
    <source>
        <dbReference type="SAM" id="Phobius"/>
    </source>
</evidence>
<gene>
    <name evidence="3" type="ORF">ceV_249</name>
</gene>
<feature type="region of interest" description="Disordered" evidence="1">
    <location>
        <begin position="137"/>
        <end position="178"/>
    </location>
</feature>
<dbReference type="KEGG" id="vg:26049116"/>
<dbReference type="Proteomes" id="UP000203826">
    <property type="component" value="Segment"/>
</dbReference>
<evidence type="ECO:0000313" key="4">
    <source>
        <dbReference type="Proteomes" id="UP000203826"/>
    </source>
</evidence>
<proteinExistence type="predicted"/>
<keyword evidence="2" id="KW-0472">Membrane</keyword>
<evidence type="ECO:0000256" key="1">
    <source>
        <dbReference type="SAM" id="MobiDB-lite"/>
    </source>
</evidence>
<protein>
    <submittedName>
        <fullName evidence="3">Uncharacterized protein</fullName>
    </submittedName>
</protein>
<evidence type="ECO:0000313" key="3">
    <source>
        <dbReference type="EMBL" id="ALH23155.1"/>
    </source>
</evidence>
<keyword evidence="2" id="KW-0812">Transmembrane</keyword>
<organism evidence="3 4">
    <name type="scientific">Chrysochromulina ericina virus CeV-01B</name>
    <dbReference type="NCBI Taxonomy" id="3070830"/>
    <lineage>
        <taxon>Viruses</taxon>
        <taxon>Varidnaviria</taxon>
        <taxon>Bamfordvirae</taxon>
        <taxon>Nucleocytoviricota</taxon>
        <taxon>Megaviricetes</taxon>
        <taxon>Imitervirales</taxon>
        <taxon>Mesomimiviridae</taxon>
        <taxon>Tethysvirus</taxon>
        <taxon>Tethysvirus raunefjordenense</taxon>
    </lineage>
</organism>
<keyword evidence="2" id="KW-1133">Transmembrane helix</keyword>
<name>A0A0N9R3G4_9VIRU</name>
<feature type="transmembrane region" description="Helical" evidence="2">
    <location>
        <begin position="18"/>
        <end position="34"/>
    </location>
</feature>
<feature type="compositionally biased region" description="Pro residues" evidence="1">
    <location>
        <begin position="153"/>
        <end position="167"/>
    </location>
</feature>
<feature type="compositionally biased region" description="Basic and acidic residues" evidence="1">
    <location>
        <begin position="90"/>
        <end position="100"/>
    </location>
</feature>
<feature type="region of interest" description="Disordered" evidence="1">
    <location>
        <begin position="90"/>
        <end position="109"/>
    </location>
</feature>
<reference evidence="3 4" key="1">
    <citation type="journal article" date="2015" name="Genome Announc.">
        <title>The 474-Kilobase-Pair Complete Genome Sequence of CeV-01B, a Virus Infecting Haptolina (Chrysochromulina) ericina (Prymnesiophyceae).</title>
        <authorList>
            <person name="Gallot-Lavallee L."/>
            <person name="Pagarete A."/>
            <person name="Legendre M."/>
            <person name="Santini S."/>
            <person name="Sandaa R.A."/>
            <person name="Himmelbauer H."/>
            <person name="Ogata H."/>
            <person name="Bratbak G."/>
            <person name="Claverie J.M."/>
        </authorList>
    </citation>
    <scope>NUCLEOTIDE SEQUENCE [LARGE SCALE GENOMIC DNA]</scope>
    <source>
        <strain evidence="3">CeV-01B</strain>
    </source>
</reference>
<feature type="transmembrane region" description="Helical" evidence="2">
    <location>
        <begin position="39"/>
        <end position="56"/>
    </location>
</feature>
<dbReference type="EMBL" id="KT820662">
    <property type="protein sequence ID" value="ALH23155.1"/>
    <property type="molecule type" value="Genomic_DNA"/>
</dbReference>
<keyword evidence="4" id="KW-1185">Reference proteome</keyword>
<feature type="transmembrane region" description="Helical" evidence="2">
    <location>
        <begin position="62"/>
        <end position="85"/>
    </location>
</feature>
<accession>A0A0N9R3G4</accession>